<gene>
    <name evidence="5" type="ORF">FC18_GL001698</name>
</gene>
<dbReference type="PROSITE" id="PS01124">
    <property type="entry name" value="HTH_ARAC_FAMILY_2"/>
    <property type="match status" value="1"/>
</dbReference>
<keyword evidence="1" id="KW-0805">Transcription regulation</keyword>
<evidence type="ECO:0000256" key="2">
    <source>
        <dbReference type="ARBA" id="ARBA00023125"/>
    </source>
</evidence>
<organism evidence="5 6">
    <name type="scientific">Lacticaseibacillus sharpeae JCM 1186 = DSM 20505</name>
    <dbReference type="NCBI Taxonomy" id="1291052"/>
    <lineage>
        <taxon>Bacteria</taxon>
        <taxon>Bacillati</taxon>
        <taxon>Bacillota</taxon>
        <taxon>Bacilli</taxon>
        <taxon>Lactobacillales</taxon>
        <taxon>Lactobacillaceae</taxon>
        <taxon>Lacticaseibacillus</taxon>
    </lineage>
</organism>
<keyword evidence="2" id="KW-0238">DNA-binding</keyword>
<dbReference type="SUPFAM" id="SSF46689">
    <property type="entry name" value="Homeodomain-like"/>
    <property type="match status" value="1"/>
</dbReference>
<dbReference type="PANTHER" id="PTHR43280:SF28">
    <property type="entry name" value="HTH-TYPE TRANSCRIPTIONAL ACTIVATOR RHAS"/>
    <property type="match status" value="1"/>
</dbReference>
<reference evidence="5 6" key="1">
    <citation type="journal article" date="2015" name="Genome Announc.">
        <title>Expanding the biotechnology potential of lactobacilli through comparative genomics of 213 strains and associated genera.</title>
        <authorList>
            <person name="Sun Z."/>
            <person name="Harris H.M."/>
            <person name="McCann A."/>
            <person name="Guo C."/>
            <person name="Argimon S."/>
            <person name="Zhang W."/>
            <person name="Yang X."/>
            <person name="Jeffery I.B."/>
            <person name="Cooney J.C."/>
            <person name="Kagawa T.F."/>
            <person name="Liu W."/>
            <person name="Song Y."/>
            <person name="Salvetti E."/>
            <person name="Wrobel A."/>
            <person name="Rasinkangas P."/>
            <person name="Parkhill J."/>
            <person name="Rea M.C."/>
            <person name="O'Sullivan O."/>
            <person name="Ritari J."/>
            <person name="Douillard F.P."/>
            <person name="Paul Ross R."/>
            <person name="Yang R."/>
            <person name="Briner A.E."/>
            <person name="Felis G.E."/>
            <person name="de Vos W.M."/>
            <person name="Barrangou R."/>
            <person name="Klaenhammer T.R."/>
            <person name="Caufield P.W."/>
            <person name="Cui Y."/>
            <person name="Zhang H."/>
            <person name="O'Toole P.W."/>
        </authorList>
    </citation>
    <scope>NUCLEOTIDE SEQUENCE [LARGE SCALE GENOMIC DNA]</scope>
    <source>
        <strain evidence="5 6">DSM 20505</strain>
    </source>
</reference>
<dbReference type="PANTHER" id="PTHR43280">
    <property type="entry name" value="ARAC-FAMILY TRANSCRIPTIONAL REGULATOR"/>
    <property type="match status" value="1"/>
</dbReference>
<proteinExistence type="predicted"/>
<dbReference type="EMBL" id="AYYO01000037">
    <property type="protein sequence ID" value="KRM54991.1"/>
    <property type="molecule type" value="Genomic_DNA"/>
</dbReference>
<dbReference type="InterPro" id="IPR037923">
    <property type="entry name" value="HTH-like"/>
</dbReference>
<dbReference type="GO" id="GO:0003700">
    <property type="term" value="F:DNA-binding transcription factor activity"/>
    <property type="evidence" value="ECO:0007669"/>
    <property type="project" value="InterPro"/>
</dbReference>
<evidence type="ECO:0000259" key="4">
    <source>
        <dbReference type="PROSITE" id="PS01124"/>
    </source>
</evidence>
<feature type="domain" description="HTH araC/xylS-type" evidence="4">
    <location>
        <begin position="191"/>
        <end position="289"/>
    </location>
</feature>
<name>A0A0R1ZKF3_9LACO</name>
<keyword evidence="3" id="KW-0804">Transcription</keyword>
<dbReference type="Pfam" id="PF12833">
    <property type="entry name" value="HTH_18"/>
    <property type="match status" value="1"/>
</dbReference>
<comment type="caution">
    <text evidence="5">The sequence shown here is derived from an EMBL/GenBank/DDBJ whole genome shotgun (WGS) entry which is preliminary data.</text>
</comment>
<dbReference type="PATRIC" id="fig|1291052.5.peg.1737"/>
<dbReference type="Pfam" id="PF02311">
    <property type="entry name" value="AraC_binding"/>
    <property type="match status" value="1"/>
</dbReference>
<dbReference type="InterPro" id="IPR003313">
    <property type="entry name" value="AraC-bd"/>
</dbReference>
<dbReference type="GO" id="GO:0043565">
    <property type="term" value="F:sequence-specific DNA binding"/>
    <property type="evidence" value="ECO:0007669"/>
    <property type="project" value="InterPro"/>
</dbReference>
<evidence type="ECO:0000256" key="3">
    <source>
        <dbReference type="ARBA" id="ARBA00023163"/>
    </source>
</evidence>
<dbReference type="STRING" id="1291052.FC18_GL001698"/>
<evidence type="ECO:0000313" key="5">
    <source>
        <dbReference type="EMBL" id="KRM54991.1"/>
    </source>
</evidence>
<dbReference type="Gene3D" id="1.10.10.60">
    <property type="entry name" value="Homeodomain-like"/>
    <property type="match status" value="1"/>
</dbReference>
<dbReference type="Gene3D" id="2.60.120.10">
    <property type="entry name" value="Jelly Rolls"/>
    <property type="match status" value="1"/>
</dbReference>
<dbReference type="InterPro" id="IPR009057">
    <property type="entry name" value="Homeodomain-like_sf"/>
</dbReference>
<dbReference type="InterPro" id="IPR018060">
    <property type="entry name" value="HTH_AraC"/>
</dbReference>
<dbReference type="SUPFAM" id="SSF51215">
    <property type="entry name" value="Regulatory protein AraC"/>
    <property type="match status" value="1"/>
</dbReference>
<evidence type="ECO:0000256" key="1">
    <source>
        <dbReference type="ARBA" id="ARBA00023015"/>
    </source>
</evidence>
<dbReference type="InterPro" id="IPR014710">
    <property type="entry name" value="RmlC-like_jellyroll"/>
</dbReference>
<evidence type="ECO:0000313" key="6">
    <source>
        <dbReference type="Proteomes" id="UP000051679"/>
    </source>
</evidence>
<protein>
    <submittedName>
        <fullName evidence="5">Transcription regulator</fullName>
    </submittedName>
</protein>
<accession>A0A0R1ZKF3</accession>
<keyword evidence="6" id="KW-1185">Reference proteome</keyword>
<dbReference type="CDD" id="cd02208">
    <property type="entry name" value="cupin_RmlC-like"/>
    <property type="match status" value="1"/>
</dbReference>
<dbReference type="AlphaFoldDB" id="A0A0R1ZKF3"/>
<sequence length="301" mass="34555">MKDDYTEAKQPMIEQYELVQQAPGLPFKYFAHDPLTDINVAPHWHQGIELNFLVAGGTLKFVTNGRTRDYEPGDIWAVNRRDVHSATGDPALDWQEFGFIIDDKFLTSRLTESVNWHLGLEGKQTGMVIPTAYSEIREHGLAMHHLLQHQLTDFTRLQVLSHFYALLVVLGENFATPVASADINPNPRLINAVMTTINQEFDRQLSGSELARIFHVSLTTLNQQFNANVQMPVNKYIRFVRLLNARRMLLESDNTLEYIASACGFSSDKTFVRNFKEWKHMTPSDYRHAFARYHRVDASCL</sequence>
<dbReference type="SMART" id="SM00342">
    <property type="entry name" value="HTH_ARAC"/>
    <property type="match status" value="1"/>
</dbReference>
<dbReference type="Proteomes" id="UP000051679">
    <property type="component" value="Unassembled WGS sequence"/>
</dbReference>